<reference evidence="4" key="1">
    <citation type="journal article" date="2012" name="Appl. Microbiol. Biotechnol.">
        <title>The complete genome sequence of Pantoea ananatis AJ13355, an organism with great biotechnological potential.</title>
        <authorList>
            <person name="Hara Y."/>
            <person name="Kadotani N."/>
            <person name="Izui H."/>
            <person name="Katashkina J.I."/>
            <person name="Kuvaeva T.M."/>
            <person name="Andreeva I.G."/>
            <person name="Golubeva L.I."/>
            <person name="Malko D.B."/>
            <person name="Makeev V.J."/>
            <person name="Mashko S.V."/>
            <person name="Kozlov Y.I."/>
        </authorList>
    </citation>
    <scope>NUCLEOTIDE SEQUENCE [LARGE SCALE GENOMIC DNA]</scope>
    <source>
        <strain evidence="4">AJ13355</strain>
    </source>
</reference>
<dbReference type="Gene3D" id="2.60.40.1090">
    <property type="entry name" value="Fimbrial-type adhesion domain"/>
    <property type="match status" value="1"/>
</dbReference>
<dbReference type="RefSeq" id="WP_014593520.1">
    <property type="nucleotide sequence ID" value="NC_017531.2"/>
</dbReference>
<evidence type="ECO:0000313" key="4">
    <source>
        <dbReference type="Proteomes" id="UP000006690"/>
    </source>
</evidence>
<dbReference type="PATRIC" id="fig|932677.3.peg.1079"/>
<proteinExistence type="predicted"/>
<dbReference type="InterPro" id="IPR008966">
    <property type="entry name" value="Adhesion_dom_sf"/>
</dbReference>
<feature type="domain" description="Fimbrial-type adhesion" evidence="2">
    <location>
        <begin position="33"/>
        <end position="163"/>
    </location>
</feature>
<dbReference type="AlphaFoldDB" id="A0A0H3L2L2"/>
<dbReference type="InterPro" id="IPR050263">
    <property type="entry name" value="Bact_Fimbrial_Adh_Pro"/>
</dbReference>
<organism evidence="3 4">
    <name type="scientific">Pantoea ananatis (strain AJ13355)</name>
    <dbReference type="NCBI Taxonomy" id="932677"/>
    <lineage>
        <taxon>Bacteria</taxon>
        <taxon>Pseudomonadati</taxon>
        <taxon>Pseudomonadota</taxon>
        <taxon>Gammaproteobacteria</taxon>
        <taxon>Enterobacterales</taxon>
        <taxon>Erwiniaceae</taxon>
        <taxon>Pantoea</taxon>
    </lineage>
</organism>
<feature type="chain" id="PRO_5002614528" evidence="1">
    <location>
        <begin position="24"/>
        <end position="170"/>
    </location>
</feature>
<dbReference type="eggNOG" id="COG3539">
    <property type="taxonomic scope" value="Bacteria"/>
</dbReference>
<dbReference type="SUPFAM" id="SSF49401">
    <property type="entry name" value="Bacterial adhesins"/>
    <property type="match status" value="1"/>
</dbReference>
<evidence type="ECO:0000259" key="2">
    <source>
        <dbReference type="Pfam" id="PF00419"/>
    </source>
</evidence>
<dbReference type="EMBL" id="AP012032">
    <property type="protein sequence ID" value="BAK11022.1"/>
    <property type="molecule type" value="Genomic_DNA"/>
</dbReference>
<dbReference type="Proteomes" id="UP000006690">
    <property type="component" value="Chromosome"/>
</dbReference>
<feature type="signal peptide" evidence="1">
    <location>
        <begin position="1"/>
        <end position="23"/>
    </location>
</feature>
<dbReference type="PANTHER" id="PTHR33420">
    <property type="entry name" value="FIMBRIAL SUBUNIT ELFA-RELATED"/>
    <property type="match status" value="1"/>
</dbReference>
<protein>
    <submittedName>
        <fullName evidence="3">Type 1 fimbrial adaptor subunit FimG</fullName>
    </submittedName>
</protein>
<dbReference type="PANTHER" id="PTHR33420:SF27">
    <property type="entry name" value="PROTEIN FIMG"/>
    <property type="match status" value="1"/>
</dbReference>
<keyword evidence="1" id="KW-0732">Signal</keyword>
<name>A0A0H3L2L2_PANAA</name>
<dbReference type="GO" id="GO:0009289">
    <property type="term" value="C:pilus"/>
    <property type="evidence" value="ECO:0007669"/>
    <property type="project" value="InterPro"/>
</dbReference>
<sequence length="170" mass="17413">MEMKVLIRAMTVVTLSLFLTTYAAGATKTATIYVNGSVTAQPCTVSRTQMTVSLGDIYTSTLVGAGAATPWVPFTLNLTSCPDGTNGVTAVISGATDSNGNFSNQGTAGDMAVQLQTQSGTLLMSGSSLQTAVDASQNAVFSLQARAITPGGNPTSGTLQSAINITYTWQ</sequence>
<evidence type="ECO:0000256" key="1">
    <source>
        <dbReference type="SAM" id="SignalP"/>
    </source>
</evidence>
<dbReference type="KEGG" id="paj:PAJ_0942"/>
<dbReference type="InterPro" id="IPR036937">
    <property type="entry name" value="Adhesion_dom_fimbrial_sf"/>
</dbReference>
<evidence type="ECO:0000313" key="3">
    <source>
        <dbReference type="EMBL" id="BAK11022.1"/>
    </source>
</evidence>
<dbReference type="HOGENOM" id="CLU_088965_6_3_6"/>
<accession>A0A0H3L2L2</accession>
<gene>
    <name evidence="3" type="ordered locus">PAJ_0942</name>
</gene>
<dbReference type="Pfam" id="PF00419">
    <property type="entry name" value="Fimbrial"/>
    <property type="match status" value="1"/>
</dbReference>
<dbReference type="GO" id="GO:0043709">
    <property type="term" value="P:cell adhesion involved in single-species biofilm formation"/>
    <property type="evidence" value="ECO:0007669"/>
    <property type="project" value="TreeGrafter"/>
</dbReference>
<dbReference type="InterPro" id="IPR000259">
    <property type="entry name" value="Adhesion_dom_fimbrial"/>
</dbReference>